<dbReference type="Proteomes" id="UP000499080">
    <property type="component" value="Unassembled WGS sequence"/>
</dbReference>
<evidence type="ECO:0000313" key="1">
    <source>
        <dbReference type="EMBL" id="GBN45316.1"/>
    </source>
</evidence>
<proteinExistence type="predicted"/>
<dbReference type="OrthoDB" id="6783309at2759"/>
<accession>A0A4Y2P5M0</accession>
<dbReference type="AlphaFoldDB" id="A0A4Y2P5M0"/>
<comment type="caution">
    <text evidence="1">The sequence shown here is derived from an EMBL/GenBank/DDBJ whole genome shotgun (WGS) entry which is preliminary data.</text>
</comment>
<organism evidence="1 2">
    <name type="scientific">Araneus ventricosus</name>
    <name type="common">Orbweaver spider</name>
    <name type="synonym">Epeira ventricosa</name>
    <dbReference type="NCBI Taxonomy" id="182803"/>
    <lineage>
        <taxon>Eukaryota</taxon>
        <taxon>Metazoa</taxon>
        <taxon>Ecdysozoa</taxon>
        <taxon>Arthropoda</taxon>
        <taxon>Chelicerata</taxon>
        <taxon>Arachnida</taxon>
        <taxon>Araneae</taxon>
        <taxon>Araneomorphae</taxon>
        <taxon>Entelegynae</taxon>
        <taxon>Araneoidea</taxon>
        <taxon>Araneidae</taxon>
        <taxon>Araneus</taxon>
    </lineage>
</organism>
<name>A0A4Y2P5M0_ARAVE</name>
<sequence length="103" mass="11265">MTPTNILSGFRNTGISPYNWNIFFSEADFLISSITDLPFVKGNNECGNSNDEVILEKQNEPAKDLAASLGRDSGVTTSKALGFSISPDVFLGYPKTTERKERA</sequence>
<evidence type="ECO:0000313" key="2">
    <source>
        <dbReference type="Proteomes" id="UP000499080"/>
    </source>
</evidence>
<gene>
    <name evidence="1" type="ORF">AVEN_33261_1</name>
</gene>
<protein>
    <submittedName>
        <fullName evidence="1">Uncharacterized protein</fullName>
    </submittedName>
</protein>
<dbReference type="EMBL" id="BGPR01010283">
    <property type="protein sequence ID" value="GBN45316.1"/>
    <property type="molecule type" value="Genomic_DNA"/>
</dbReference>
<keyword evidence="2" id="KW-1185">Reference proteome</keyword>
<reference evidence="1 2" key="1">
    <citation type="journal article" date="2019" name="Sci. Rep.">
        <title>Orb-weaving spider Araneus ventricosus genome elucidates the spidroin gene catalogue.</title>
        <authorList>
            <person name="Kono N."/>
            <person name="Nakamura H."/>
            <person name="Ohtoshi R."/>
            <person name="Moran D.A.P."/>
            <person name="Shinohara A."/>
            <person name="Yoshida Y."/>
            <person name="Fujiwara M."/>
            <person name="Mori M."/>
            <person name="Tomita M."/>
            <person name="Arakawa K."/>
        </authorList>
    </citation>
    <scope>NUCLEOTIDE SEQUENCE [LARGE SCALE GENOMIC DNA]</scope>
</reference>